<sequence length="316" mass="34421">MKIIILDGYTENPGDLSWDGFSALGDLTVYDRTPPEDVAERIGDAQIVLTNKTPVTRETLKRCPEVRYIGVLATGYNIVDVGAARERGIVVSNIPTYGTAAVAQFVFALMLELCHHVGEHSRAVKDGEWERCPDFCFWNYPLIELAGKTLGLVGCGRIGRAVAGIGRAFGMEVIGYDKFPVECHSLTYVSLEEVYRRSDFISLHCPLLADNRGMINDESIGKMKDGVYLINTSRGPLVDEAALRRALDSGKVAGAGLDVVETEPIRGGNPLLGAKNCLITPHIAWAAKSSRQRLMDIAVENLSAFLEGRPANQVNA</sequence>
<dbReference type="PROSITE" id="PS00670">
    <property type="entry name" value="D_2_HYDROXYACID_DH_2"/>
    <property type="match status" value="1"/>
</dbReference>
<feature type="domain" description="D-isomer specific 2-hydroxyacid dehydrogenase NAD-binding" evidence="6">
    <location>
        <begin position="107"/>
        <end position="284"/>
    </location>
</feature>
<name>A0A1I0EJ80_9FIRM</name>
<comment type="similarity">
    <text evidence="1 4">Belongs to the D-isomer specific 2-hydroxyacid dehydrogenase family.</text>
</comment>
<dbReference type="PANTHER" id="PTHR43761">
    <property type="entry name" value="D-ISOMER SPECIFIC 2-HYDROXYACID DEHYDROGENASE FAMILY PROTEIN (AFU_ORTHOLOGUE AFUA_1G13630)"/>
    <property type="match status" value="1"/>
</dbReference>
<dbReference type="Pfam" id="PF02826">
    <property type="entry name" value="2-Hacid_dh_C"/>
    <property type="match status" value="1"/>
</dbReference>
<dbReference type="PANTHER" id="PTHR43761:SF1">
    <property type="entry name" value="D-ISOMER SPECIFIC 2-HYDROXYACID DEHYDROGENASE CATALYTIC DOMAIN-CONTAINING PROTEIN-RELATED"/>
    <property type="match status" value="1"/>
</dbReference>
<dbReference type="GO" id="GO:0016616">
    <property type="term" value="F:oxidoreductase activity, acting on the CH-OH group of donors, NAD or NADP as acceptor"/>
    <property type="evidence" value="ECO:0007669"/>
    <property type="project" value="InterPro"/>
</dbReference>
<dbReference type="EMBL" id="FOIM01000006">
    <property type="protein sequence ID" value="SET45253.1"/>
    <property type="molecule type" value="Genomic_DNA"/>
</dbReference>
<evidence type="ECO:0000313" key="8">
    <source>
        <dbReference type="Proteomes" id="UP000198508"/>
    </source>
</evidence>
<dbReference type="SUPFAM" id="SSF52283">
    <property type="entry name" value="Formate/glycerate dehydrogenase catalytic domain-like"/>
    <property type="match status" value="1"/>
</dbReference>
<dbReference type="InterPro" id="IPR006139">
    <property type="entry name" value="D-isomer_2_OHA_DH_cat_dom"/>
</dbReference>
<dbReference type="RefSeq" id="WP_092362269.1">
    <property type="nucleotide sequence ID" value="NZ_DAINWJ010000074.1"/>
</dbReference>
<dbReference type="Pfam" id="PF00389">
    <property type="entry name" value="2-Hacid_dh"/>
    <property type="match status" value="1"/>
</dbReference>
<evidence type="ECO:0000256" key="2">
    <source>
        <dbReference type="ARBA" id="ARBA00023002"/>
    </source>
</evidence>
<evidence type="ECO:0000259" key="5">
    <source>
        <dbReference type="Pfam" id="PF00389"/>
    </source>
</evidence>
<dbReference type="GeneID" id="93276627"/>
<dbReference type="PROSITE" id="PS00671">
    <property type="entry name" value="D_2_HYDROXYACID_DH_3"/>
    <property type="match status" value="1"/>
</dbReference>
<dbReference type="SUPFAM" id="SSF51735">
    <property type="entry name" value="NAD(P)-binding Rossmann-fold domains"/>
    <property type="match status" value="1"/>
</dbReference>
<evidence type="ECO:0000256" key="1">
    <source>
        <dbReference type="ARBA" id="ARBA00005854"/>
    </source>
</evidence>
<dbReference type="GO" id="GO:0051287">
    <property type="term" value="F:NAD binding"/>
    <property type="evidence" value="ECO:0007669"/>
    <property type="project" value="InterPro"/>
</dbReference>
<proteinExistence type="inferred from homology"/>
<evidence type="ECO:0000259" key="6">
    <source>
        <dbReference type="Pfam" id="PF02826"/>
    </source>
</evidence>
<dbReference type="CDD" id="cd12162">
    <property type="entry name" value="2-Hacid_dh_4"/>
    <property type="match status" value="1"/>
</dbReference>
<dbReference type="FunFam" id="3.40.50.720:FF:000203">
    <property type="entry name" value="D-3-phosphoglycerate dehydrogenase (SerA)"/>
    <property type="match status" value="1"/>
</dbReference>
<dbReference type="STRING" id="460384.SAMN05216313_106171"/>
<dbReference type="Gene3D" id="3.40.50.720">
    <property type="entry name" value="NAD(P)-binding Rossmann-like Domain"/>
    <property type="match status" value="2"/>
</dbReference>
<reference evidence="8" key="1">
    <citation type="submission" date="2016-10" db="EMBL/GenBank/DDBJ databases">
        <authorList>
            <person name="Varghese N."/>
            <person name="Submissions S."/>
        </authorList>
    </citation>
    <scope>NUCLEOTIDE SEQUENCE [LARGE SCALE GENOMIC DNA]</scope>
    <source>
        <strain evidence="8">NLAE-zl-G277</strain>
    </source>
</reference>
<protein>
    <submittedName>
        <fullName evidence="7">Glycerate dehydrogenase</fullName>
    </submittedName>
</protein>
<dbReference type="InterPro" id="IPR036291">
    <property type="entry name" value="NAD(P)-bd_dom_sf"/>
</dbReference>
<organism evidence="7 8">
    <name type="scientific">Enterocloster lavalensis</name>
    <dbReference type="NCBI Taxonomy" id="460384"/>
    <lineage>
        <taxon>Bacteria</taxon>
        <taxon>Bacillati</taxon>
        <taxon>Bacillota</taxon>
        <taxon>Clostridia</taxon>
        <taxon>Lachnospirales</taxon>
        <taxon>Lachnospiraceae</taxon>
        <taxon>Enterocloster</taxon>
    </lineage>
</organism>
<dbReference type="InterPro" id="IPR050418">
    <property type="entry name" value="D-iso_2-hydroxyacid_DH_PdxB"/>
</dbReference>
<keyword evidence="2 4" id="KW-0560">Oxidoreductase</keyword>
<keyword evidence="3" id="KW-0520">NAD</keyword>
<gene>
    <name evidence="7" type="ORF">SAMN05216313_106171</name>
</gene>
<keyword evidence="8" id="KW-1185">Reference proteome</keyword>
<dbReference type="Proteomes" id="UP000198508">
    <property type="component" value="Unassembled WGS sequence"/>
</dbReference>
<dbReference type="InterPro" id="IPR029753">
    <property type="entry name" value="D-isomer_DH_CS"/>
</dbReference>
<feature type="domain" description="D-isomer specific 2-hydroxyacid dehydrogenase catalytic" evidence="5">
    <location>
        <begin position="24"/>
        <end position="315"/>
    </location>
</feature>
<evidence type="ECO:0000256" key="3">
    <source>
        <dbReference type="ARBA" id="ARBA00023027"/>
    </source>
</evidence>
<evidence type="ECO:0000256" key="4">
    <source>
        <dbReference type="RuleBase" id="RU003719"/>
    </source>
</evidence>
<accession>A0A1I0EJ80</accession>
<dbReference type="InterPro" id="IPR006140">
    <property type="entry name" value="D-isomer_DH_NAD-bd"/>
</dbReference>
<dbReference type="AlphaFoldDB" id="A0A1I0EJ80"/>
<evidence type="ECO:0000313" key="7">
    <source>
        <dbReference type="EMBL" id="SET45253.1"/>
    </source>
</evidence>